<dbReference type="CDD" id="cd06171">
    <property type="entry name" value="Sigma70_r4"/>
    <property type="match status" value="1"/>
</dbReference>
<dbReference type="EMBL" id="BPTR01000001">
    <property type="protein sequence ID" value="GJG27513.1"/>
    <property type="molecule type" value="Genomic_DNA"/>
</dbReference>
<dbReference type="InterPro" id="IPR036388">
    <property type="entry name" value="WH-like_DNA-bd_sf"/>
</dbReference>
<evidence type="ECO:0000256" key="3">
    <source>
        <dbReference type="ARBA" id="ARBA00023125"/>
    </source>
</evidence>
<dbReference type="InterPro" id="IPR009042">
    <property type="entry name" value="RNA_pol_sigma70_r1_2"/>
</dbReference>
<dbReference type="NCBIfam" id="TIGR02937">
    <property type="entry name" value="sigma70-ECF"/>
    <property type="match status" value="1"/>
</dbReference>
<dbReference type="InterPro" id="IPR013324">
    <property type="entry name" value="RNA_pol_sigma_r3/r4-like"/>
</dbReference>
<dbReference type="InterPro" id="IPR013325">
    <property type="entry name" value="RNA_pol_sigma_r2"/>
</dbReference>
<dbReference type="InterPro" id="IPR000943">
    <property type="entry name" value="RNA_pol_sigma70"/>
</dbReference>
<dbReference type="Pfam" id="PF04545">
    <property type="entry name" value="Sigma70_r4"/>
    <property type="match status" value="1"/>
</dbReference>
<dbReference type="InterPro" id="IPR014284">
    <property type="entry name" value="RNA_pol_sigma-70_dom"/>
</dbReference>
<dbReference type="PANTHER" id="PTHR30603">
    <property type="entry name" value="RNA POLYMERASE SIGMA FACTOR RPO"/>
    <property type="match status" value="1"/>
</dbReference>
<comment type="caution">
    <text evidence="6">The sequence shown here is derived from an EMBL/GenBank/DDBJ whole genome shotgun (WGS) entry which is preliminary data.</text>
</comment>
<keyword evidence="4" id="KW-0804">Transcription</keyword>
<dbReference type="RefSeq" id="WP_006283685.1">
    <property type="nucleotide sequence ID" value="NZ_BPTR01000001.1"/>
</dbReference>
<dbReference type="AlphaFoldDB" id="A0AA37HWS7"/>
<organism evidence="6 7">
    <name type="scientific">Segatella bryantii</name>
    <name type="common">Prevotella bryantii</name>
    <dbReference type="NCBI Taxonomy" id="77095"/>
    <lineage>
        <taxon>Bacteria</taxon>
        <taxon>Pseudomonadati</taxon>
        <taxon>Bacteroidota</taxon>
        <taxon>Bacteroidia</taxon>
        <taxon>Bacteroidales</taxon>
        <taxon>Prevotellaceae</taxon>
        <taxon>Segatella</taxon>
    </lineage>
</organism>
<accession>A0AA37HWS7</accession>
<keyword evidence="3" id="KW-0238">DNA-binding</keyword>
<dbReference type="Gene3D" id="1.10.601.10">
    <property type="entry name" value="RNA Polymerase Primary Sigma Factor"/>
    <property type="match status" value="1"/>
</dbReference>
<reference evidence="6" key="1">
    <citation type="submission" date="2021-08" db="EMBL/GenBank/DDBJ databases">
        <title>Prevotella lacticifex sp. nov., isolated from rumen of cow.</title>
        <authorList>
            <person name="Shinkai T."/>
            <person name="Ikeyama N."/>
            <person name="Kumagai M."/>
            <person name="Ohmori H."/>
            <person name="Sakamoto M."/>
            <person name="Ohkuma M."/>
            <person name="Mitsumori M."/>
        </authorList>
    </citation>
    <scope>NUCLEOTIDE SEQUENCE</scope>
    <source>
        <strain evidence="6">DSM 11371</strain>
    </source>
</reference>
<name>A0AA37HWS7_SEGBR</name>
<evidence type="ECO:0000256" key="2">
    <source>
        <dbReference type="ARBA" id="ARBA00023082"/>
    </source>
</evidence>
<dbReference type="SUPFAM" id="SSF88659">
    <property type="entry name" value="Sigma3 and sigma4 domains of RNA polymerase sigma factors"/>
    <property type="match status" value="1"/>
</dbReference>
<dbReference type="PRINTS" id="PR00046">
    <property type="entry name" value="SIGMA70FCT"/>
</dbReference>
<sequence length="251" mass="28487">MREIKTGKPLSEQENDSLQTYLSEIGKENLLSEQEEQELSAKIQNGDESAIEKLTTANLRFVVSIAKRYQDRGLGINDLISEGNFGLIKAARKFDAAKGQRFVQYAVHFIRQAIENAIQEQSGIYTLPHSMDDPVELKQSKAFSVDAPLVQGKTASLLHVLSDPNAVIPDKPYLDDVLRQGLIRSLSVLNDRERRVVSMFYGLNDQNAGLTYEEIGTQLGLKRERVRDIRKKAERKMKKYTKNDQLKSYLK</sequence>
<dbReference type="GO" id="GO:0016987">
    <property type="term" value="F:sigma factor activity"/>
    <property type="evidence" value="ECO:0007669"/>
    <property type="project" value="UniProtKB-KW"/>
</dbReference>
<dbReference type="PIRSF" id="PIRSF000770">
    <property type="entry name" value="RNA_pol_sigma-SigE/K"/>
    <property type="match status" value="1"/>
</dbReference>
<dbReference type="GO" id="GO:0003677">
    <property type="term" value="F:DNA binding"/>
    <property type="evidence" value="ECO:0007669"/>
    <property type="project" value="UniProtKB-KW"/>
</dbReference>
<dbReference type="Pfam" id="PF04542">
    <property type="entry name" value="Sigma70_r2"/>
    <property type="match status" value="1"/>
</dbReference>
<dbReference type="InterPro" id="IPR050239">
    <property type="entry name" value="Sigma-70_RNA_pol_init_factors"/>
</dbReference>
<dbReference type="PANTHER" id="PTHR30603:SF47">
    <property type="entry name" value="RNA POLYMERASE SIGMA FACTOR SIGD, CHLOROPLASTIC"/>
    <property type="match status" value="1"/>
</dbReference>
<gene>
    <name evidence="6" type="ORF">PRRU23_12130</name>
</gene>
<dbReference type="Pfam" id="PF00140">
    <property type="entry name" value="Sigma70_r1_2"/>
    <property type="match status" value="1"/>
</dbReference>
<dbReference type="InterPro" id="IPR007630">
    <property type="entry name" value="RNA_pol_sigma70_r4"/>
</dbReference>
<evidence type="ECO:0000313" key="6">
    <source>
        <dbReference type="EMBL" id="GJG27513.1"/>
    </source>
</evidence>
<dbReference type="Gene3D" id="1.10.10.10">
    <property type="entry name" value="Winged helix-like DNA-binding domain superfamily/Winged helix DNA-binding domain"/>
    <property type="match status" value="1"/>
</dbReference>
<evidence type="ECO:0000313" key="7">
    <source>
        <dbReference type="Proteomes" id="UP000887043"/>
    </source>
</evidence>
<evidence type="ECO:0000256" key="1">
    <source>
        <dbReference type="ARBA" id="ARBA00023015"/>
    </source>
</evidence>
<keyword evidence="2" id="KW-0731">Sigma factor</keyword>
<dbReference type="PROSITE" id="PS00715">
    <property type="entry name" value="SIGMA70_1"/>
    <property type="match status" value="1"/>
</dbReference>
<proteinExistence type="predicted"/>
<dbReference type="SUPFAM" id="SSF88946">
    <property type="entry name" value="Sigma2 domain of RNA polymerase sigma factors"/>
    <property type="match status" value="1"/>
</dbReference>
<feature type="domain" description="RNA polymerase sigma-70" evidence="5">
    <location>
        <begin position="78"/>
        <end position="91"/>
    </location>
</feature>
<dbReference type="Proteomes" id="UP000887043">
    <property type="component" value="Unassembled WGS sequence"/>
</dbReference>
<protein>
    <recommendedName>
        <fullName evidence="5">RNA polymerase sigma-70 domain-containing protein</fullName>
    </recommendedName>
</protein>
<keyword evidence="1" id="KW-0805">Transcription regulation</keyword>
<evidence type="ECO:0000256" key="4">
    <source>
        <dbReference type="ARBA" id="ARBA00023163"/>
    </source>
</evidence>
<dbReference type="GO" id="GO:0006352">
    <property type="term" value="P:DNA-templated transcription initiation"/>
    <property type="evidence" value="ECO:0007669"/>
    <property type="project" value="InterPro"/>
</dbReference>
<evidence type="ECO:0000259" key="5">
    <source>
        <dbReference type="PROSITE" id="PS00715"/>
    </source>
</evidence>
<dbReference type="InterPro" id="IPR007627">
    <property type="entry name" value="RNA_pol_sigma70_r2"/>
</dbReference>